<sequence length="309" mass="34277">MGCGSSANSVQATPALVIVGGEEQIGEDWTRSTKIEVYRLLGCTFLKSFDLPGKNGHNLIGGYSVSGHSSKPLIFITGGYYKEDKEPTQEFWKINLSQSPNESYMEQLPDMPVAMKDHKSCILTSDNEAFLYIVGNKNISLRFNFSSETWEHLPKLPEEMAIIQGLHYVAGILYCMGGGSMYSHKPSEGIKGSWNMCIDDNSFPHGLTADAAGKIYTFATGKSLHEFEPQSRLLSKVCDINPLDIQGHGAMVGFGDRTNSYLYFTGEHKKDTKVDVNRVIEFDLEMHRAVVAGYLKHKNHGHIGLIVLM</sequence>
<dbReference type="RefSeq" id="XP_013415732.1">
    <property type="nucleotide sequence ID" value="XM_013560278.2"/>
</dbReference>
<dbReference type="OrthoDB" id="10635131at2759"/>
<protein>
    <submittedName>
        <fullName evidence="2">Uncharacterized protein LOC106177491</fullName>
    </submittedName>
</protein>
<name>A0A1S3JZM1_LINAN</name>
<dbReference type="Gene3D" id="2.120.10.80">
    <property type="entry name" value="Kelch-type beta propeller"/>
    <property type="match status" value="1"/>
</dbReference>
<dbReference type="GeneID" id="106177491"/>
<gene>
    <name evidence="2" type="primary">LOC106177491</name>
</gene>
<organism evidence="1 2">
    <name type="scientific">Lingula anatina</name>
    <name type="common">Brachiopod</name>
    <name type="synonym">Lingula unguis</name>
    <dbReference type="NCBI Taxonomy" id="7574"/>
    <lineage>
        <taxon>Eukaryota</taxon>
        <taxon>Metazoa</taxon>
        <taxon>Spiralia</taxon>
        <taxon>Lophotrochozoa</taxon>
        <taxon>Brachiopoda</taxon>
        <taxon>Linguliformea</taxon>
        <taxon>Lingulata</taxon>
        <taxon>Lingulida</taxon>
        <taxon>Linguloidea</taxon>
        <taxon>Lingulidae</taxon>
        <taxon>Lingula</taxon>
    </lineage>
</organism>
<dbReference type="KEGG" id="lak:106177491"/>
<accession>A0A1S3JZM1</accession>
<dbReference type="InParanoid" id="A0A1S3JZM1"/>
<evidence type="ECO:0000313" key="2">
    <source>
        <dbReference type="RefSeq" id="XP_013415732.1"/>
    </source>
</evidence>
<dbReference type="Proteomes" id="UP000085678">
    <property type="component" value="Unplaced"/>
</dbReference>
<reference evidence="2" key="1">
    <citation type="submission" date="2025-08" db="UniProtKB">
        <authorList>
            <consortium name="RefSeq"/>
        </authorList>
    </citation>
    <scope>IDENTIFICATION</scope>
    <source>
        <tissue evidence="2">Gonads</tissue>
    </source>
</reference>
<evidence type="ECO:0000313" key="1">
    <source>
        <dbReference type="Proteomes" id="UP000085678"/>
    </source>
</evidence>
<dbReference type="SUPFAM" id="SSF117281">
    <property type="entry name" value="Kelch motif"/>
    <property type="match status" value="1"/>
</dbReference>
<keyword evidence="1" id="KW-1185">Reference proteome</keyword>
<proteinExistence type="predicted"/>
<dbReference type="AlphaFoldDB" id="A0A1S3JZM1"/>
<dbReference type="InterPro" id="IPR015915">
    <property type="entry name" value="Kelch-typ_b-propeller"/>
</dbReference>